<protein>
    <submittedName>
        <fullName evidence="1">Genomic scaffold, ProqFM164S02</fullName>
    </submittedName>
</protein>
<dbReference type="AlphaFoldDB" id="W6QBY7"/>
<proteinExistence type="predicted"/>
<name>W6QBY7_PENRF</name>
<keyword evidence="2" id="KW-1185">Reference proteome</keyword>
<dbReference type="Proteomes" id="UP000030686">
    <property type="component" value="Unassembled WGS sequence"/>
</dbReference>
<organism evidence="1 2">
    <name type="scientific">Penicillium roqueforti (strain FM164)</name>
    <dbReference type="NCBI Taxonomy" id="1365484"/>
    <lineage>
        <taxon>Eukaryota</taxon>
        <taxon>Fungi</taxon>
        <taxon>Dikarya</taxon>
        <taxon>Ascomycota</taxon>
        <taxon>Pezizomycotina</taxon>
        <taxon>Eurotiomycetes</taxon>
        <taxon>Eurotiomycetidae</taxon>
        <taxon>Eurotiales</taxon>
        <taxon>Aspergillaceae</taxon>
        <taxon>Penicillium</taxon>
    </lineage>
</organism>
<dbReference type="EMBL" id="HG792016">
    <property type="protein sequence ID" value="CDM31664.1"/>
    <property type="molecule type" value="Genomic_DNA"/>
</dbReference>
<evidence type="ECO:0000313" key="2">
    <source>
        <dbReference type="Proteomes" id="UP000030686"/>
    </source>
</evidence>
<dbReference type="STRING" id="1365484.W6QBY7"/>
<gene>
    <name evidence="1" type="ORF">PROQFM164_S02g001815</name>
</gene>
<evidence type="ECO:0000313" key="1">
    <source>
        <dbReference type="EMBL" id="CDM31664.1"/>
    </source>
</evidence>
<reference evidence="1" key="1">
    <citation type="journal article" date="2014" name="Nat. Commun.">
        <title>Multiple recent horizontal transfers of a large genomic region in cheese making fungi.</title>
        <authorList>
            <person name="Cheeseman K."/>
            <person name="Ropars J."/>
            <person name="Renault P."/>
            <person name="Dupont J."/>
            <person name="Gouzy J."/>
            <person name="Branca A."/>
            <person name="Abraham A.L."/>
            <person name="Ceppi M."/>
            <person name="Conseiller E."/>
            <person name="Debuchy R."/>
            <person name="Malagnac F."/>
            <person name="Goarin A."/>
            <person name="Silar P."/>
            <person name="Lacoste S."/>
            <person name="Sallet E."/>
            <person name="Bensimon A."/>
            <person name="Giraud T."/>
            <person name="Brygoo Y."/>
        </authorList>
    </citation>
    <scope>NUCLEOTIDE SEQUENCE [LARGE SCALE GENOMIC DNA]</scope>
    <source>
        <strain evidence="1">FM164</strain>
    </source>
</reference>
<sequence>MPFFRLPSDFESLSVDVQGDHVAIGFQNGQVLCFDIDRRILQSVLGYALWTIEQAT</sequence>
<accession>W6QBY7</accession>